<accession>A0A5C5UC74</accession>
<evidence type="ECO:0000256" key="1">
    <source>
        <dbReference type="SAM" id="MobiDB-lite"/>
    </source>
</evidence>
<comment type="caution">
    <text evidence="2">The sequence shown here is derived from an EMBL/GenBank/DDBJ whole genome shotgun (WGS) entry which is preliminary data.</text>
</comment>
<gene>
    <name evidence="2" type="ORF">FQY83_00820</name>
</gene>
<dbReference type="Pfam" id="PF04170">
    <property type="entry name" value="NlpE"/>
    <property type="match status" value="1"/>
</dbReference>
<proteinExistence type="predicted"/>
<organism evidence="2 3">
    <name type="scientific">Luteimonas marina</name>
    <dbReference type="NCBI Taxonomy" id="488485"/>
    <lineage>
        <taxon>Bacteria</taxon>
        <taxon>Pseudomonadati</taxon>
        <taxon>Pseudomonadota</taxon>
        <taxon>Gammaproteobacteria</taxon>
        <taxon>Lysobacterales</taxon>
        <taxon>Lysobacteraceae</taxon>
        <taxon>Luteimonas</taxon>
    </lineage>
</organism>
<evidence type="ECO:0000313" key="2">
    <source>
        <dbReference type="EMBL" id="TWT23232.1"/>
    </source>
</evidence>
<feature type="region of interest" description="Disordered" evidence="1">
    <location>
        <begin position="50"/>
        <end position="70"/>
    </location>
</feature>
<dbReference type="EMBL" id="VOHK01000001">
    <property type="protein sequence ID" value="TWT23232.1"/>
    <property type="molecule type" value="Genomic_DNA"/>
</dbReference>
<feature type="compositionally biased region" description="Low complexity" evidence="1">
    <location>
        <begin position="58"/>
        <end position="70"/>
    </location>
</feature>
<sequence>MERLLHQRKPKLTARHPDTPHRSRAMTRHPASALVLIPLALALAACKPDADPAPAAPPADTATTAQSGAVAGTDATAVVDHERPDPAGFDRKAFAGSFAGTLPCADCPGIDMRVDIDADGSFSASETYQDRDTTVETAGTWTIDADGRRLLLDPDSKDEADRHFEIVSKDEIRMLDAEGKPVESALNYSLRRG</sequence>
<feature type="region of interest" description="Disordered" evidence="1">
    <location>
        <begin position="1"/>
        <end position="26"/>
    </location>
</feature>
<evidence type="ECO:0000313" key="3">
    <source>
        <dbReference type="Proteomes" id="UP000319980"/>
    </source>
</evidence>
<dbReference type="InterPro" id="IPR007298">
    <property type="entry name" value="Cu-R_lipoprotein_NlpE"/>
</dbReference>
<name>A0A5C5UC74_9GAMM</name>
<reference evidence="2 3" key="1">
    <citation type="journal article" date="2008" name="Int. J. Syst. Evol. Microbiol.">
        <title>Luteimonas marina sp. nov., isolated from seawater.</title>
        <authorList>
            <person name="Baik K.S."/>
            <person name="Park S.C."/>
            <person name="Kim M.S."/>
            <person name="Kim E.M."/>
            <person name="Park C."/>
            <person name="Chun J."/>
            <person name="Seong C.N."/>
        </authorList>
    </citation>
    <scope>NUCLEOTIDE SEQUENCE [LARGE SCALE GENOMIC DNA]</scope>
    <source>
        <strain evidence="2 3">FR1330</strain>
    </source>
</reference>
<dbReference type="Proteomes" id="UP000319980">
    <property type="component" value="Unassembled WGS sequence"/>
</dbReference>
<protein>
    <submittedName>
        <fullName evidence="2">Copper resistance protein NlpE</fullName>
    </submittedName>
</protein>
<keyword evidence="3" id="KW-1185">Reference proteome</keyword>
<feature type="compositionally biased region" description="Basic residues" evidence="1">
    <location>
        <begin position="1"/>
        <end position="14"/>
    </location>
</feature>
<dbReference type="AlphaFoldDB" id="A0A5C5UC74"/>
<dbReference type="Gene3D" id="2.40.128.640">
    <property type="match status" value="1"/>
</dbReference>